<gene>
    <name evidence="1" type="ORF">E0E05_01700</name>
</gene>
<evidence type="ECO:0000313" key="2">
    <source>
        <dbReference type="Proteomes" id="UP000293719"/>
    </source>
</evidence>
<dbReference type="GeneID" id="90765996"/>
<organism evidence="1 2">
    <name type="scientific">Roseitalea porphyridii</name>
    <dbReference type="NCBI Taxonomy" id="1852022"/>
    <lineage>
        <taxon>Bacteria</taxon>
        <taxon>Pseudomonadati</taxon>
        <taxon>Pseudomonadota</taxon>
        <taxon>Alphaproteobacteria</taxon>
        <taxon>Hyphomicrobiales</taxon>
        <taxon>Ahrensiaceae</taxon>
        <taxon>Roseitalea</taxon>
    </lineage>
</organism>
<dbReference type="OrthoDB" id="9803836at2"/>
<evidence type="ECO:0000313" key="1">
    <source>
        <dbReference type="EMBL" id="QBK29420.1"/>
    </source>
</evidence>
<proteinExistence type="predicted"/>
<dbReference type="Pfam" id="PF04102">
    <property type="entry name" value="SlyX"/>
    <property type="match status" value="1"/>
</dbReference>
<dbReference type="RefSeq" id="WP_131615122.1">
    <property type="nucleotide sequence ID" value="NZ_CP036532.1"/>
</dbReference>
<keyword evidence="2" id="KW-1185">Reference proteome</keyword>
<dbReference type="Proteomes" id="UP000293719">
    <property type="component" value="Chromosome"/>
</dbReference>
<accession>A0A4P6UZJ6</accession>
<dbReference type="EMBL" id="CP036532">
    <property type="protein sequence ID" value="QBK29420.1"/>
    <property type="molecule type" value="Genomic_DNA"/>
</dbReference>
<dbReference type="AlphaFoldDB" id="A0A4P6UZJ6"/>
<name>A0A4P6UZJ6_9HYPH</name>
<protein>
    <submittedName>
        <fullName evidence="1">SlyX family protein</fullName>
    </submittedName>
</protein>
<reference evidence="1 2" key="1">
    <citation type="journal article" date="2017" name="Int. J. Syst. Evol. Microbiol.">
        <title>Roseitalea porphyridii gen. nov., sp. nov., isolated from a red alga, and reclassification of Hoeflea suaedae Chung et al. 2013 as Pseudohoeflea suaedae gen. nov., comb. nov.</title>
        <authorList>
            <person name="Hyeon J.W."/>
            <person name="Jeong S.E."/>
            <person name="Baek K."/>
            <person name="Jeon C.O."/>
        </authorList>
    </citation>
    <scope>NUCLEOTIDE SEQUENCE [LARGE SCALE GENOMIC DNA]</scope>
    <source>
        <strain evidence="1 2">MA7-20</strain>
    </source>
</reference>
<sequence length="70" mass="7964">MAKTDGERLDDLEILAAHQAQMLDDLNDVVVAQGEVIADLRRKLEVYARRLAETEERVRGTVPVDKPPHW</sequence>
<dbReference type="InterPro" id="IPR007236">
    <property type="entry name" value="SlyX"/>
</dbReference>
<dbReference type="KEGG" id="rpod:E0E05_01700"/>